<gene>
    <name evidence="1" type="ORF">METZ01_LOCUS88597</name>
</gene>
<dbReference type="Gene3D" id="3.40.50.1820">
    <property type="entry name" value="alpha/beta hydrolase"/>
    <property type="match status" value="1"/>
</dbReference>
<protein>
    <recommendedName>
        <fullName evidence="2">Peptidase S9 prolyl oligopeptidase catalytic domain-containing protein</fullName>
    </recommendedName>
</protein>
<evidence type="ECO:0000313" key="1">
    <source>
        <dbReference type="EMBL" id="SVA35743.1"/>
    </source>
</evidence>
<dbReference type="InterPro" id="IPR029058">
    <property type="entry name" value="AB_hydrolase_fold"/>
</dbReference>
<organism evidence="1">
    <name type="scientific">marine metagenome</name>
    <dbReference type="NCBI Taxonomy" id="408172"/>
    <lineage>
        <taxon>unclassified sequences</taxon>
        <taxon>metagenomes</taxon>
        <taxon>ecological metagenomes</taxon>
    </lineage>
</organism>
<reference evidence="1" key="1">
    <citation type="submission" date="2018-05" db="EMBL/GenBank/DDBJ databases">
        <authorList>
            <person name="Lanie J.A."/>
            <person name="Ng W.-L."/>
            <person name="Kazmierczak K.M."/>
            <person name="Andrzejewski T.M."/>
            <person name="Davidsen T.M."/>
            <person name="Wayne K.J."/>
            <person name="Tettelin H."/>
            <person name="Glass J.I."/>
            <person name="Rusch D."/>
            <person name="Podicherti R."/>
            <person name="Tsui H.-C.T."/>
            <person name="Winkler M.E."/>
        </authorList>
    </citation>
    <scope>NUCLEOTIDE SEQUENCE</scope>
</reference>
<evidence type="ECO:0008006" key="2">
    <source>
        <dbReference type="Google" id="ProtNLM"/>
    </source>
</evidence>
<name>A0A381V8V7_9ZZZZ</name>
<sequence>VHMAGTLRMAEALIRANKRFDFFLFPGQRHGYGNMGDYWHWLRAEYFVKHLIGDTYWDPNIAQLNVEKEKKE</sequence>
<accession>A0A381V8V7</accession>
<feature type="non-terminal residue" evidence="1">
    <location>
        <position position="1"/>
    </location>
</feature>
<proteinExistence type="predicted"/>
<dbReference type="EMBL" id="UINC01007936">
    <property type="protein sequence ID" value="SVA35743.1"/>
    <property type="molecule type" value="Genomic_DNA"/>
</dbReference>
<dbReference type="SUPFAM" id="SSF53474">
    <property type="entry name" value="alpha/beta-Hydrolases"/>
    <property type="match status" value="1"/>
</dbReference>
<dbReference type="AlphaFoldDB" id="A0A381V8V7"/>